<dbReference type="Proteomes" id="UP000249061">
    <property type="component" value="Unassembled WGS sequence"/>
</dbReference>
<dbReference type="PANTHER" id="PTHR21666">
    <property type="entry name" value="PEPTIDASE-RELATED"/>
    <property type="match status" value="1"/>
</dbReference>
<feature type="domain" description="M23ase beta-sheet core" evidence="1">
    <location>
        <begin position="170"/>
        <end position="264"/>
    </location>
</feature>
<dbReference type="Gene3D" id="2.70.70.10">
    <property type="entry name" value="Glucose Permease (Domain IIA)"/>
    <property type="match status" value="1"/>
</dbReference>
<dbReference type="InterPro" id="IPR011055">
    <property type="entry name" value="Dup_hybrid_motif"/>
</dbReference>
<gene>
    <name evidence="2" type="ORF">DI536_06975</name>
</gene>
<dbReference type="InterPro" id="IPR016047">
    <property type="entry name" value="M23ase_b-sheet_dom"/>
</dbReference>
<dbReference type="GO" id="GO:0004222">
    <property type="term" value="F:metalloendopeptidase activity"/>
    <property type="evidence" value="ECO:0007669"/>
    <property type="project" value="TreeGrafter"/>
</dbReference>
<protein>
    <submittedName>
        <fullName evidence="2">Peptidase M23</fullName>
    </submittedName>
</protein>
<organism evidence="2 3">
    <name type="scientific">Archangium gephyra</name>
    <dbReference type="NCBI Taxonomy" id="48"/>
    <lineage>
        <taxon>Bacteria</taxon>
        <taxon>Pseudomonadati</taxon>
        <taxon>Myxococcota</taxon>
        <taxon>Myxococcia</taxon>
        <taxon>Myxococcales</taxon>
        <taxon>Cystobacterineae</taxon>
        <taxon>Archangiaceae</taxon>
        <taxon>Archangium</taxon>
    </lineage>
</organism>
<dbReference type="CDD" id="cd12797">
    <property type="entry name" value="M23_peptidase"/>
    <property type="match status" value="1"/>
</dbReference>
<accession>A0A2W5TRM9</accession>
<dbReference type="Pfam" id="PF01551">
    <property type="entry name" value="Peptidase_M23"/>
    <property type="match status" value="1"/>
</dbReference>
<evidence type="ECO:0000313" key="2">
    <source>
        <dbReference type="EMBL" id="PZR16033.1"/>
    </source>
</evidence>
<dbReference type="Gene3D" id="2.60.40.1590">
    <property type="entry name" value="Peptidoglycan hydrolase domains"/>
    <property type="match status" value="1"/>
</dbReference>
<dbReference type="InterPro" id="IPR050570">
    <property type="entry name" value="Cell_wall_metabolism_enzyme"/>
</dbReference>
<name>A0A2W5TRM9_9BACT</name>
<dbReference type="SUPFAM" id="SSF51261">
    <property type="entry name" value="Duplicated hybrid motif"/>
    <property type="match status" value="1"/>
</dbReference>
<evidence type="ECO:0000259" key="1">
    <source>
        <dbReference type="Pfam" id="PF01551"/>
    </source>
</evidence>
<evidence type="ECO:0000313" key="3">
    <source>
        <dbReference type="Proteomes" id="UP000249061"/>
    </source>
</evidence>
<proteinExistence type="predicted"/>
<comment type="caution">
    <text evidence="2">The sequence shown here is derived from an EMBL/GenBank/DDBJ whole genome shotgun (WGS) entry which is preliminary data.</text>
</comment>
<sequence length="272" mass="29654">MVLGALLTLSLAAVEVQVQPGVPRPGDVVLVIVTGTASSPSGRLGPAELTFLPLGDRWLAMTGLSVDEKPGTLPLEVVTADAAGKDRVEGAVEVRPPDFRKRQLTVSKKFTSISKKDKQRSVEDQKAFADALDRDYEPWTFQAVFEWPRLADVTAPFGDLRMFNGKKKSQHFGMDLDGSTGDPIYAANDGEVVMARDCFASGNTVLVHHGGRLFTSYFHLSAFDVKQGDRVKRGQKLGNVGKTGRVTGPHLHFGVKLDGKWVDPASLLRLRW</sequence>
<dbReference type="PANTHER" id="PTHR21666:SF270">
    <property type="entry name" value="MUREIN HYDROLASE ACTIVATOR ENVC"/>
    <property type="match status" value="1"/>
</dbReference>
<reference evidence="2 3" key="1">
    <citation type="submission" date="2017-08" db="EMBL/GenBank/DDBJ databases">
        <title>Infants hospitalized years apart are colonized by the same room-sourced microbial strains.</title>
        <authorList>
            <person name="Brooks B."/>
            <person name="Olm M.R."/>
            <person name="Firek B.A."/>
            <person name="Baker R."/>
            <person name="Thomas B.C."/>
            <person name="Morowitz M.J."/>
            <person name="Banfield J.F."/>
        </authorList>
    </citation>
    <scope>NUCLEOTIDE SEQUENCE [LARGE SCALE GENOMIC DNA]</scope>
    <source>
        <strain evidence="2">S2_003_000_R2_14</strain>
    </source>
</reference>
<dbReference type="AlphaFoldDB" id="A0A2W5TRM9"/>
<dbReference type="EMBL" id="QFQP01000004">
    <property type="protein sequence ID" value="PZR16033.1"/>
    <property type="molecule type" value="Genomic_DNA"/>
</dbReference>